<name>A0ABZ2XVW1_9RHOB</name>
<keyword evidence="2" id="KW-1185">Reference proteome</keyword>
<accession>A0ABZ2XVW1</accession>
<dbReference type="Proteomes" id="UP001623232">
    <property type="component" value="Chromosome"/>
</dbReference>
<gene>
    <name evidence="1" type="ORF">QEZ52_02755</name>
</gene>
<proteinExistence type="predicted"/>
<protein>
    <recommendedName>
        <fullName evidence="3">4Fe-4S ferredoxin-type domain-containing protein</fullName>
    </recommendedName>
</protein>
<organism evidence="1 2">
    <name type="scientific">Aliisedimentitalea scapharcae</name>
    <dbReference type="NCBI Taxonomy" id="1524259"/>
    <lineage>
        <taxon>Bacteria</taxon>
        <taxon>Pseudomonadati</taxon>
        <taxon>Pseudomonadota</taxon>
        <taxon>Alphaproteobacteria</taxon>
        <taxon>Rhodobacterales</taxon>
        <taxon>Roseobacteraceae</taxon>
        <taxon>Aliisedimentitalea</taxon>
    </lineage>
</organism>
<sequence length="58" mass="6258">MQINRSKAETPRVNSLSSEISELQGPCVGCADCVGLCMPLIEALVVPDVILSKKRETQ</sequence>
<dbReference type="RefSeq" id="WP_406647804.1">
    <property type="nucleotide sequence ID" value="NZ_CP123584.1"/>
</dbReference>
<evidence type="ECO:0008006" key="3">
    <source>
        <dbReference type="Google" id="ProtNLM"/>
    </source>
</evidence>
<evidence type="ECO:0000313" key="2">
    <source>
        <dbReference type="Proteomes" id="UP001623232"/>
    </source>
</evidence>
<dbReference type="EMBL" id="CP123584">
    <property type="protein sequence ID" value="WZK89484.1"/>
    <property type="molecule type" value="Genomic_DNA"/>
</dbReference>
<evidence type="ECO:0000313" key="1">
    <source>
        <dbReference type="EMBL" id="WZK89484.1"/>
    </source>
</evidence>
<reference evidence="1 2" key="1">
    <citation type="submission" date="2023-04" db="EMBL/GenBank/DDBJ databases">
        <title>Complete genome sequence of Alisedimentitalea scapharcae.</title>
        <authorList>
            <person name="Rong J.-C."/>
            <person name="Yi M.-L."/>
            <person name="Zhao Q."/>
        </authorList>
    </citation>
    <scope>NUCLEOTIDE SEQUENCE [LARGE SCALE GENOMIC DNA]</scope>
    <source>
        <strain evidence="1 2">KCTC 42119</strain>
    </source>
</reference>